<protein>
    <recommendedName>
        <fullName evidence="4 13">Tetraacyldisaccharide 4'-kinase</fullName>
        <ecNumber evidence="3 13">2.7.1.130</ecNumber>
    </recommendedName>
    <alternativeName>
        <fullName evidence="12 13">Lipid A 4'-kinase</fullName>
    </alternativeName>
</protein>
<evidence type="ECO:0000256" key="3">
    <source>
        <dbReference type="ARBA" id="ARBA00012071"/>
    </source>
</evidence>
<gene>
    <name evidence="13" type="primary">lpxK</name>
    <name evidence="15" type="ORF">J0A65_08715</name>
</gene>
<evidence type="ECO:0000256" key="11">
    <source>
        <dbReference type="ARBA" id="ARBA00023098"/>
    </source>
</evidence>
<keyword evidence="14" id="KW-0812">Transmembrane</keyword>
<evidence type="ECO:0000256" key="7">
    <source>
        <dbReference type="ARBA" id="ARBA00022679"/>
    </source>
</evidence>
<feature type="binding site" evidence="13">
    <location>
        <begin position="58"/>
        <end position="65"/>
    </location>
    <ligand>
        <name>ATP</name>
        <dbReference type="ChEBI" id="CHEBI:30616"/>
    </ligand>
</feature>
<keyword evidence="11 13" id="KW-0443">Lipid metabolism</keyword>
<dbReference type="InterPro" id="IPR003758">
    <property type="entry name" value="LpxK"/>
</dbReference>
<keyword evidence="10 13" id="KW-0067">ATP-binding</keyword>
<evidence type="ECO:0000256" key="12">
    <source>
        <dbReference type="ARBA" id="ARBA00029757"/>
    </source>
</evidence>
<name>A0ABS3CS62_9ALTE</name>
<evidence type="ECO:0000256" key="1">
    <source>
        <dbReference type="ARBA" id="ARBA00002274"/>
    </source>
</evidence>
<evidence type="ECO:0000256" key="8">
    <source>
        <dbReference type="ARBA" id="ARBA00022741"/>
    </source>
</evidence>
<proteinExistence type="inferred from homology"/>
<evidence type="ECO:0000256" key="6">
    <source>
        <dbReference type="ARBA" id="ARBA00022556"/>
    </source>
</evidence>
<dbReference type="PANTHER" id="PTHR42724">
    <property type="entry name" value="TETRAACYLDISACCHARIDE 4'-KINASE"/>
    <property type="match status" value="1"/>
</dbReference>
<feature type="transmembrane region" description="Helical" evidence="14">
    <location>
        <begin position="14"/>
        <end position="36"/>
    </location>
</feature>
<keyword evidence="5 13" id="KW-0444">Lipid biosynthesis</keyword>
<keyword evidence="8 13" id="KW-0547">Nucleotide-binding</keyword>
<keyword evidence="14" id="KW-0472">Membrane</keyword>
<evidence type="ECO:0000256" key="5">
    <source>
        <dbReference type="ARBA" id="ARBA00022516"/>
    </source>
</evidence>
<comment type="catalytic activity">
    <reaction evidence="13">
        <text>a lipid A disaccharide + ATP = a lipid IVA + ADP + H(+)</text>
        <dbReference type="Rhea" id="RHEA:67840"/>
        <dbReference type="ChEBI" id="CHEBI:15378"/>
        <dbReference type="ChEBI" id="CHEBI:30616"/>
        <dbReference type="ChEBI" id="CHEBI:176343"/>
        <dbReference type="ChEBI" id="CHEBI:176425"/>
        <dbReference type="ChEBI" id="CHEBI:456216"/>
        <dbReference type="EC" id="2.7.1.130"/>
    </reaction>
</comment>
<evidence type="ECO:0000256" key="13">
    <source>
        <dbReference type="HAMAP-Rule" id="MF_00409"/>
    </source>
</evidence>
<dbReference type="EMBL" id="JAFKCS010000006">
    <property type="protein sequence ID" value="MBN7819947.1"/>
    <property type="molecule type" value="Genomic_DNA"/>
</dbReference>
<dbReference type="NCBIfam" id="TIGR00682">
    <property type="entry name" value="lpxK"/>
    <property type="match status" value="1"/>
</dbReference>
<keyword evidence="16" id="KW-1185">Reference proteome</keyword>
<keyword evidence="9 13" id="KW-0418">Kinase</keyword>
<evidence type="ECO:0000313" key="16">
    <source>
        <dbReference type="Proteomes" id="UP000663992"/>
    </source>
</evidence>
<evidence type="ECO:0000256" key="10">
    <source>
        <dbReference type="ARBA" id="ARBA00022840"/>
    </source>
</evidence>
<dbReference type="PANTHER" id="PTHR42724:SF1">
    <property type="entry name" value="TETRAACYLDISACCHARIDE 4'-KINASE, MITOCHONDRIAL-RELATED"/>
    <property type="match status" value="1"/>
</dbReference>
<keyword evidence="6 13" id="KW-0441">Lipid A biosynthesis</keyword>
<dbReference type="Pfam" id="PF02606">
    <property type="entry name" value="LpxK"/>
    <property type="match status" value="1"/>
</dbReference>
<reference evidence="15 16" key="1">
    <citation type="submission" date="2021-03" db="EMBL/GenBank/DDBJ databases">
        <title>novel species isolated from a fishpond in China.</title>
        <authorList>
            <person name="Lu H."/>
            <person name="Cai Z."/>
        </authorList>
    </citation>
    <scope>NUCLEOTIDE SEQUENCE [LARGE SCALE GENOMIC DNA]</scope>
    <source>
        <strain evidence="15 16">Y57</strain>
    </source>
</reference>
<dbReference type="SUPFAM" id="SSF52540">
    <property type="entry name" value="P-loop containing nucleoside triphosphate hydrolases"/>
    <property type="match status" value="1"/>
</dbReference>
<dbReference type="RefSeq" id="WP_206593843.1">
    <property type="nucleotide sequence ID" value="NZ_JAFKCS010000006.1"/>
</dbReference>
<evidence type="ECO:0000256" key="14">
    <source>
        <dbReference type="SAM" id="Phobius"/>
    </source>
</evidence>
<comment type="pathway">
    <text evidence="2 13">Glycolipid biosynthesis; lipid IV(A) biosynthesis; lipid IV(A) from (3R)-3-hydroxytetradecanoyl-[acyl-carrier-protein] and UDP-N-acetyl-alpha-D-glucosamine: step 6/6.</text>
</comment>
<dbReference type="InterPro" id="IPR027417">
    <property type="entry name" value="P-loop_NTPase"/>
</dbReference>
<dbReference type="EC" id="2.7.1.130" evidence="3 13"/>
<evidence type="ECO:0000256" key="2">
    <source>
        <dbReference type="ARBA" id="ARBA00004870"/>
    </source>
</evidence>
<comment type="similarity">
    <text evidence="13">Belongs to the LpxK family.</text>
</comment>
<evidence type="ECO:0000313" key="15">
    <source>
        <dbReference type="EMBL" id="MBN7819947.1"/>
    </source>
</evidence>
<dbReference type="Proteomes" id="UP000663992">
    <property type="component" value="Unassembled WGS sequence"/>
</dbReference>
<evidence type="ECO:0000256" key="4">
    <source>
        <dbReference type="ARBA" id="ARBA00016436"/>
    </source>
</evidence>
<comment type="function">
    <text evidence="1 13">Transfers the gamma-phosphate of ATP to the 4'-position of a tetraacyldisaccharide 1-phosphate intermediate (termed DS-1-P) to form tetraacyldisaccharide 1,4'-bis-phosphate (lipid IVA).</text>
</comment>
<dbReference type="HAMAP" id="MF_00409">
    <property type="entry name" value="LpxK"/>
    <property type="match status" value="1"/>
</dbReference>
<accession>A0ABS3CS62</accession>
<comment type="caution">
    <text evidence="15">The sequence shown here is derived from an EMBL/GenBank/DDBJ whole genome shotgun (WGS) entry which is preliminary data.</text>
</comment>
<organism evidence="15 16">
    <name type="scientific">Bowmanella yangjiangensis</name>
    <dbReference type="NCBI Taxonomy" id="2811230"/>
    <lineage>
        <taxon>Bacteria</taxon>
        <taxon>Pseudomonadati</taxon>
        <taxon>Pseudomonadota</taxon>
        <taxon>Gammaproteobacteria</taxon>
        <taxon>Alteromonadales</taxon>
        <taxon>Alteromonadaceae</taxon>
        <taxon>Bowmanella</taxon>
    </lineage>
</organism>
<keyword evidence="7 13" id="KW-0808">Transferase</keyword>
<sequence length="323" mass="36777">MVSWLEKRWYQPDALIWLLLPLTILFWLLSAFRRLLFRLGIKRSIRVGAPVIVVGNISVGGNGKTPMVIRLCQLLKQQGFHPGVVSRGYGGKSPYYPYSLTMNSDPKLVGDEPVMMRHHIGCPMVVDPDRVRGAKYLIAEHKCNIIVCDDGLQHYRLARDIEILVMDGERRNGNGYLLPMGPLREGPWRMKTVDFVVVNGGVAQEGEYLMSLEPGQLVNVKYPSQTQSISELKRPAIAMAGIGNPERFFKLLATRQVKLKERLVFADHHPFKDGDIPDDLVLMTEKDAVKCRDFARSQWWYLPVSAKLTEQFKQRLLEKIHGI</sequence>
<keyword evidence="14" id="KW-1133">Transmembrane helix</keyword>
<dbReference type="GO" id="GO:0009029">
    <property type="term" value="F:lipid-A 4'-kinase activity"/>
    <property type="evidence" value="ECO:0007669"/>
    <property type="project" value="UniProtKB-EC"/>
</dbReference>
<evidence type="ECO:0000256" key="9">
    <source>
        <dbReference type="ARBA" id="ARBA00022777"/>
    </source>
</evidence>